<dbReference type="EMBL" id="KV878593">
    <property type="protein sequence ID" value="OJJ55243.1"/>
    <property type="molecule type" value="Genomic_DNA"/>
</dbReference>
<protein>
    <submittedName>
        <fullName evidence="1">Uncharacterized protein</fullName>
    </submittedName>
</protein>
<dbReference type="AlphaFoldDB" id="A0A1L9T7H8"/>
<proteinExistence type="predicted"/>
<reference evidence="2" key="1">
    <citation type="journal article" date="2017" name="Genome Biol.">
        <title>Comparative genomics reveals high biological diversity and specific adaptations in the industrially and medically important fungal genus Aspergillus.</title>
        <authorList>
            <person name="de Vries R.P."/>
            <person name="Riley R."/>
            <person name="Wiebenga A."/>
            <person name="Aguilar-Osorio G."/>
            <person name="Amillis S."/>
            <person name="Uchima C.A."/>
            <person name="Anderluh G."/>
            <person name="Asadollahi M."/>
            <person name="Askin M."/>
            <person name="Barry K."/>
            <person name="Battaglia E."/>
            <person name="Bayram O."/>
            <person name="Benocci T."/>
            <person name="Braus-Stromeyer S.A."/>
            <person name="Caldana C."/>
            <person name="Canovas D."/>
            <person name="Cerqueira G.C."/>
            <person name="Chen F."/>
            <person name="Chen W."/>
            <person name="Choi C."/>
            <person name="Clum A."/>
            <person name="Dos Santos R.A."/>
            <person name="Damasio A.R."/>
            <person name="Diallinas G."/>
            <person name="Emri T."/>
            <person name="Fekete E."/>
            <person name="Flipphi M."/>
            <person name="Freyberg S."/>
            <person name="Gallo A."/>
            <person name="Gournas C."/>
            <person name="Habgood R."/>
            <person name="Hainaut M."/>
            <person name="Harispe M.L."/>
            <person name="Henrissat B."/>
            <person name="Hilden K.S."/>
            <person name="Hope R."/>
            <person name="Hossain A."/>
            <person name="Karabika E."/>
            <person name="Karaffa L."/>
            <person name="Karanyi Z."/>
            <person name="Krasevec N."/>
            <person name="Kuo A."/>
            <person name="Kusch H."/>
            <person name="LaButti K."/>
            <person name="Lagendijk E.L."/>
            <person name="Lapidus A."/>
            <person name="Levasseur A."/>
            <person name="Lindquist E."/>
            <person name="Lipzen A."/>
            <person name="Logrieco A.F."/>
            <person name="MacCabe A."/>
            <person name="Maekelae M.R."/>
            <person name="Malavazi I."/>
            <person name="Melin P."/>
            <person name="Meyer V."/>
            <person name="Mielnichuk N."/>
            <person name="Miskei M."/>
            <person name="Molnar A.P."/>
            <person name="Mule G."/>
            <person name="Ngan C.Y."/>
            <person name="Orejas M."/>
            <person name="Orosz E."/>
            <person name="Ouedraogo J.P."/>
            <person name="Overkamp K.M."/>
            <person name="Park H.-S."/>
            <person name="Perrone G."/>
            <person name="Piumi F."/>
            <person name="Punt P.J."/>
            <person name="Ram A.F."/>
            <person name="Ramon A."/>
            <person name="Rauscher S."/>
            <person name="Record E."/>
            <person name="Riano-Pachon D.M."/>
            <person name="Robert V."/>
            <person name="Roehrig J."/>
            <person name="Ruller R."/>
            <person name="Salamov A."/>
            <person name="Salih N.S."/>
            <person name="Samson R.A."/>
            <person name="Sandor E."/>
            <person name="Sanguinetti M."/>
            <person name="Schuetze T."/>
            <person name="Sepcic K."/>
            <person name="Shelest E."/>
            <person name="Sherlock G."/>
            <person name="Sophianopoulou V."/>
            <person name="Squina F.M."/>
            <person name="Sun H."/>
            <person name="Susca A."/>
            <person name="Todd R.B."/>
            <person name="Tsang A."/>
            <person name="Unkles S.E."/>
            <person name="van de Wiele N."/>
            <person name="van Rossen-Uffink D."/>
            <person name="Oliveira J.V."/>
            <person name="Vesth T.C."/>
            <person name="Visser J."/>
            <person name="Yu J.-H."/>
            <person name="Zhou M."/>
            <person name="Andersen M.R."/>
            <person name="Archer D.B."/>
            <person name="Baker S.E."/>
            <person name="Benoit I."/>
            <person name="Brakhage A.A."/>
            <person name="Braus G.H."/>
            <person name="Fischer R."/>
            <person name="Frisvad J.C."/>
            <person name="Goldman G.H."/>
            <person name="Houbraken J."/>
            <person name="Oakley B."/>
            <person name="Pocsi I."/>
            <person name="Scazzocchio C."/>
            <person name="Seiboth B."/>
            <person name="vanKuyk P.A."/>
            <person name="Wortman J."/>
            <person name="Dyer P.S."/>
            <person name="Grigoriev I.V."/>
        </authorList>
    </citation>
    <scope>NUCLEOTIDE SEQUENCE [LARGE SCALE GENOMIC DNA]</scope>
    <source>
        <strain evidence="2">CBS 593.65</strain>
    </source>
</reference>
<dbReference type="VEuPathDB" id="FungiDB:ASPSYDRAFT_453909"/>
<evidence type="ECO:0000313" key="1">
    <source>
        <dbReference type="EMBL" id="OJJ55243.1"/>
    </source>
</evidence>
<keyword evidence="2" id="KW-1185">Reference proteome</keyword>
<name>A0A1L9T7H8_9EURO</name>
<accession>A0A1L9T7H8</accession>
<sequence>MYLVLVLRLGADELPEQIISVDWILLQRVTCIGRLEVAARLAGRLTHAMIPGPRTPGYFPVLLYLMEVALQYSTPQYGSYSAESKAKMNHPCQCITLGAIV</sequence>
<gene>
    <name evidence="1" type="ORF">ASPSYDRAFT_453909</name>
</gene>
<dbReference type="RefSeq" id="XP_040699049.1">
    <property type="nucleotide sequence ID" value="XM_040847030.1"/>
</dbReference>
<evidence type="ECO:0000313" key="2">
    <source>
        <dbReference type="Proteomes" id="UP000184356"/>
    </source>
</evidence>
<dbReference type="GeneID" id="63763103"/>
<organism evidence="1 2">
    <name type="scientific">Aspergillus sydowii CBS 593.65</name>
    <dbReference type="NCBI Taxonomy" id="1036612"/>
    <lineage>
        <taxon>Eukaryota</taxon>
        <taxon>Fungi</taxon>
        <taxon>Dikarya</taxon>
        <taxon>Ascomycota</taxon>
        <taxon>Pezizomycotina</taxon>
        <taxon>Eurotiomycetes</taxon>
        <taxon>Eurotiomycetidae</taxon>
        <taxon>Eurotiales</taxon>
        <taxon>Aspergillaceae</taxon>
        <taxon>Aspergillus</taxon>
        <taxon>Aspergillus subgen. Nidulantes</taxon>
    </lineage>
</organism>
<dbReference type="Proteomes" id="UP000184356">
    <property type="component" value="Unassembled WGS sequence"/>
</dbReference>